<keyword evidence="1" id="KW-0812">Transmembrane</keyword>
<protein>
    <submittedName>
        <fullName evidence="2">Uncharacterized protein</fullName>
    </submittedName>
</protein>
<name>V4LX22_EUTSA</name>
<evidence type="ECO:0000313" key="2">
    <source>
        <dbReference type="EMBL" id="ESQ48409.1"/>
    </source>
</evidence>
<evidence type="ECO:0000256" key="1">
    <source>
        <dbReference type="SAM" id="Phobius"/>
    </source>
</evidence>
<feature type="transmembrane region" description="Helical" evidence="1">
    <location>
        <begin position="6"/>
        <end position="23"/>
    </location>
</feature>
<reference evidence="2 3" key="1">
    <citation type="journal article" date="2013" name="Front. Plant Sci.">
        <title>The Reference Genome of the Halophytic Plant Eutrema salsugineum.</title>
        <authorList>
            <person name="Yang R."/>
            <person name="Jarvis D.E."/>
            <person name="Chen H."/>
            <person name="Beilstein M.A."/>
            <person name="Grimwood J."/>
            <person name="Jenkins J."/>
            <person name="Shu S."/>
            <person name="Prochnik S."/>
            <person name="Xin M."/>
            <person name="Ma C."/>
            <person name="Schmutz J."/>
            <person name="Wing R.A."/>
            <person name="Mitchell-Olds T."/>
            <person name="Schumaker K.S."/>
            <person name="Wang X."/>
        </authorList>
    </citation>
    <scope>NUCLEOTIDE SEQUENCE [LARGE SCALE GENOMIC DNA]</scope>
</reference>
<dbReference type="Proteomes" id="UP000030689">
    <property type="component" value="Unassembled WGS sequence"/>
</dbReference>
<dbReference type="OMA" id="IWWETAN"/>
<keyword evidence="1" id="KW-1133">Transmembrane helix</keyword>
<organism evidence="2 3">
    <name type="scientific">Eutrema salsugineum</name>
    <name type="common">Saltwater cress</name>
    <name type="synonym">Sisymbrium salsugineum</name>
    <dbReference type="NCBI Taxonomy" id="72664"/>
    <lineage>
        <taxon>Eukaryota</taxon>
        <taxon>Viridiplantae</taxon>
        <taxon>Streptophyta</taxon>
        <taxon>Embryophyta</taxon>
        <taxon>Tracheophyta</taxon>
        <taxon>Spermatophyta</taxon>
        <taxon>Magnoliopsida</taxon>
        <taxon>eudicotyledons</taxon>
        <taxon>Gunneridae</taxon>
        <taxon>Pentapetalae</taxon>
        <taxon>rosids</taxon>
        <taxon>malvids</taxon>
        <taxon>Brassicales</taxon>
        <taxon>Brassicaceae</taxon>
        <taxon>Eutremeae</taxon>
        <taxon>Eutrema</taxon>
    </lineage>
</organism>
<keyword evidence="3" id="KW-1185">Reference proteome</keyword>
<dbReference type="AlphaFoldDB" id="V4LX22"/>
<evidence type="ECO:0000313" key="3">
    <source>
        <dbReference type="Proteomes" id="UP000030689"/>
    </source>
</evidence>
<keyword evidence="1" id="KW-0472">Membrane</keyword>
<dbReference type="Gramene" id="ESQ48409">
    <property type="protein sequence ID" value="ESQ48409"/>
    <property type="gene ID" value="EUTSA_v10021889mg"/>
</dbReference>
<gene>
    <name evidence="2" type="ORF">EUTSA_v10021889mg</name>
</gene>
<sequence length="69" mass="8188">MAKHLYFILMTVLLFLSVSKIWWETANKTRVYRTKEWLDRLFKSGTALLRIGFDEDQENGTFVGRFKLG</sequence>
<dbReference type="KEGG" id="eus:EUTSA_v10021889mg"/>
<accession>V4LX22</accession>
<dbReference type="EMBL" id="KI517408">
    <property type="protein sequence ID" value="ESQ48409.1"/>
    <property type="molecule type" value="Genomic_DNA"/>
</dbReference>
<proteinExistence type="predicted"/>